<dbReference type="InterPro" id="IPR021306">
    <property type="entry name" value="DUF2878"/>
</dbReference>
<dbReference type="AlphaFoldDB" id="A0A0U5JGD1"/>
<keyword evidence="1" id="KW-0472">Membrane</keyword>
<proteinExistence type="predicted"/>
<name>A0A0U5JGD1_9BACT</name>
<evidence type="ECO:0000256" key="1">
    <source>
        <dbReference type="SAM" id="Phobius"/>
    </source>
</evidence>
<dbReference type="RefSeq" id="WP_079992826.1">
    <property type="nucleotide sequence ID" value="NZ_LN879502.1"/>
</dbReference>
<evidence type="ECO:0008006" key="4">
    <source>
        <dbReference type="Google" id="ProtNLM"/>
    </source>
</evidence>
<dbReference type="Pfam" id="PF11086">
    <property type="entry name" value="DUF2878"/>
    <property type="match status" value="1"/>
</dbReference>
<keyword evidence="1" id="KW-1133">Transmembrane helix</keyword>
<evidence type="ECO:0000313" key="3">
    <source>
        <dbReference type="Proteomes" id="UP000069902"/>
    </source>
</evidence>
<sequence length="178" mass="20222">MQFLSFDRVFSTALFYGGWCWCLNDVALGRPLYGLGSVFAIIIYQLYRSSHPKADFSLLIVVSLLGPLSDILYSYLGLLNYHTPFHSIPWLPPLWIFLLWGLVAVNIPLFSWMHKKWFLAPMLGAIGGPFSYLSAVRLGGASLLKPLPLTFIVIGGMWAIFLPTLMWLSERFKVWFKG</sequence>
<gene>
    <name evidence="2" type="ORF">PNK_1189</name>
</gene>
<reference evidence="3" key="1">
    <citation type="submission" date="2015-09" db="EMBL/GenBank/DDBJ databases">
        <authorList>
            <person name="Bertelli C."/>
        </authorList>
    </citation>
    <scope>NUCLEOTIDE SEQUENCE [LARGE SCALE GENOMIC DNA]</scope>
    <source>
        <strain evidence="3">KNic</strain>
    </source>
</reference>
<feature type="transmembrane region" description="Helical" evidence="1">
    <location>
        <begin position="147"/>
        <end position="168"/>
    </location>
</feature>
<dbReference type="Proteomes" id="UP000069902">
    <property type="component" value="Chromosome cPNK"/>
</dbReference>
<organism evidence="2 3">
    <name type="scientific">Candidatus Protochlamydia naegleriophila</name>
    <dbReference type="NCBI Taxonomy" id="389348"/>
    <lineage>
        <taxon>Bacteria</taxon>
        <taxon>Pseudomonadati</taxon>
        <taxon>Chlamydiota</taxon>
        <taxon>Chlamydiia</taxon>
        <taxon>Parachlamydiales</taxon>
        <taxon>Parachlamydiaceae</taxon>
        <taxon>Candidatus Protochlamydia</taxon>
    </lineage>
</organism>
<feature type="transmembrane region" description="Helical" evidence="1">
    <location>
        <begin position="117"/>
        <end position="135"/>
    </location>
</feature>
<keyword evidence="3" id="KW-1185">Reference proteome</keyword>
<dbReference type="EMBL" id="LN879502">
    <property type="protein sequence ID" value="CUI16806.1"/>
    <property type="molecule type" value="Genomic_DNA"/>
</dbReference>
<dbReference type="STRING" id="389348.PNK_1189"/>
<evidence type="ECO:0000313" key="2">
    <source>
        <dbReference type="EMBL" id="CUI16806.1"/>
    </source>
</evidence>
<feature type="transmembrane region" description="Helical" evidence="1">
    <location>
        <begin position="56"/>
        <end position="78"/>
    </location>
</feature>
<dbReference type="PATRIC" id="fig|389348.3.peg.1319"/>
<accession>A0A0U5JGD1</accession>
<feature type="transmembrane region" description="Helical" evidence="1">
    <location>
        <begin position="90"/>
        <end position="110"/>
    </location>
</feature>
<keyword evidence="1" id="KW-0812">Transmembrane</keyword>
<protein>
    <recommendedName>
        <fullName evidence="4">DUF2878 domain-containing protein</fullName>
    </recommendedName>
</protein>
<dbReference type="KEGG" id="pnl:PNK_1189"/>
<feature type="transmembrane region" description="Helical" evidence="1">
    <location>
        <begin position="31"/>
        <end position="47"/>
    </location>
</feature>
<dbReference type="InParanoid" id="A0A0U5JGD1"/>